<feature type="transmembrane region" description="Helical" evidence="1">
    <location>
        <begin position="189"/>
        <end position="208"/>
    </location>
</feature>
<evidence type="ECO:0000256" key="1">
    <source>
        <dbReference type="SAM" id="Phobius"/>
    </source>
</evidence>
<keyword evidence="1" id="KW-0472">Membrane</keyword>
<dbReference type="RefSeq" id="WP_192393822.1">
    <property type="nucleotide sequence ID" value="NZ_CAJHIU010000002.1"/>
</dbReference>
<dbReference type="Gene3D" id="3.10.310.50">
    <property type="match status" value="1"/>
</dbReference>
<feature type="transmembrane region" description="Helical" evidence="1">
    <location>
        <begin position="12"/>
        <end position="33"/>
    </location>
</feature>
<feature type="domain" description="TPM" evidence="2">
    <location>
        <begin position="44"/>
        <end position="166"/>
    </location>
</feature>
<gene>
    <name evidence="3" type="ORF">EBB_10465</name>
</gene>
<proteinExistence type="predicted"/>
<dbReference type="PANTHER" id="PTHR30373">
    <property type="entry name" value="UPF0603 PROTEIN YGCG"/>
    <property type="match status" value="1"/>
</dbReference>
<reference evidence="3 4" key="1">
    <citation type="submission" date="2020-09" db="EMBL/GenBank/DDBJ databases">
        <title>Methylomonas albis sp. nov. and Methylomonas fluvii sp. nov.: Two cold-adapted methanotrophs from the River Elbe and an amended description of Methylovulum psychrotolerans strain Eb1.</title>
        <authorList>
            <person name="Bussmann I.K."/>
            <person name="Klings K.-W."/>
            <person name="Warnstedt J."/>
            <person name="Hoppert M."/>
            <person name="Saborowski A."/>
            <person name="Horn F."/>
            <person name="Liebner S."/>
        </authorList>
    </citation>
    <scope>NUCLEOTIDE SEQUENCE [LARGE SCALE GENOMIC DNA]</scope>
    <source>
        <strain evidence="3 4">EbB</strain>
    </source>
</reference>
<evidence type="ECO:0000313" key="3">
    <source>
        <dbReference type="EMBL" id="MBD9360943.1"/>
    </source>
</evidence>
<comment type="caution">
    <text evidence="3">The sequence shown here is derived from an EMBL/GenBank/DDBJ whole genome shotgun (WGS) entry which is preliminary data.</text>
</comment>
<evidence type="ECO:0000259" key="2">
    <source>
        <dbReference type="Pfam" id="PF04536"/>
    </source>
</evidence>
<dbReference type="Pfam" id="PF04536">
    <property type="entry name" value="TPM_phosphatase"/>
    <property type="match status" value="1"/>
</dbReference>
<feature type="transmembrane region" description="Helical" evidence="1">
    <location>
        <begin position="220"/>
        <end position="247"/>
    </location>
</feature>
<sequence length="292" mass="31222">MWKTAGFSGFSGFSGFWGAVFLATCLFATALNAEQVVPNLEQRVTDLTATLSAQQRTKLEQRLQAFEQQKGSQIAVLIVASTQPEDIAQYAIRVVEQWRLGRKGVDDGILILLAKDDRVTRIEVGYGLEGVVPDVLAKRIIDDIMIPYFRQGDYAAGINAGVDSLIGIFDGVPLPAPQASFVDGRVQRLLPLLVFLAVAGAWILRTLFGSFLGGIINGSVVGIIAWLLNAGWLVVFLAAFFAFMVSLSNGRRAFRGRQNDNFYDDNDFGGGSGGGFSGGGGGFGGGGASGRW</sequence>
<dbReference type="EMBL" id="JACXST010000002">
    <property type="protein sequence ID" value="MBD9360943.1"/>
    <property type="molecule type" value="Genomic_DNA"/>
</dbReference>
<accession>A0ABR9DCY0</accession>
<evidence type="ECO:0000313" key="4">
    <source>
        <dbReference type="Proteomes" id="UP000641152"/>
    </source>
</evidence>
<organism evidence="3 4">
    <name type="scientific">Methylomonas fluvii</name>
    <dbReference type="NCBI Taxonomy" id="1854564"/>
    <lineage>
        <taxon>Bacteria</taxon>
        <taxon>Pseudomonadati</taxon>
        <taxon>Pseudomonadota</taxon>
        <taxon>Gammaproteobacteria</taxon>
        <taxon>Methylococcales</taxon>
        <taxon>Methylococcaceae</taxon>
        <taxon>Methylomonas</taxon>
    </lineage>
</organism>
<dbReference type="PANTHER" id="PTHR30373:SF2">
    <property type="entry name" value="UPF0603 PROTEIN YGCG"/>
    <property type="match status" value="1"/>
</dbReference>
<protein>
    <submittedName>
        <fullName evidence="3">YgcG family protein</fullName>
    </submittedName>
</protein>
<dbReference type="InterPro" id="IPR007621">
    <property type="entry name" value="TPM_dom"/>
</dbReference>
<keyword evidence="1" id="KW-0812">Transmembrane</keyword>
<name>A0ABR9DCY0_9GAMM</name>
<dbReference type="Proteomes" id="UP000641152">
    <property type="component" value="Unassembled WGS sequence"/>
</dbReference>
<keyword evidence="4" id="KW-1185">Reference proteome</keyword>
<keyword evidence="1" id="KW-1133">Transmembrane helix</keyword>